<reference evidence="1" key="1">
    <citation type="submission" date="2021-02" db="EMBL/GenBank/DDBJ databases">
        <authorList>
            <consortium name="DOE Joint Genome Institute"/>
            <person name="Ahrendt S."/>
            <person name="Looney B.P."/>
            <person name="Miyauchi S."/>
            <person name="Morin E."/>
            <person name="Drula E."/>
            <person name="Courty P.E."/>
            <person name="Chicoki N."/>
            <person name="Fauchery L."/>
            <person name="Kohler A."/>
            <person name="Kuo A."/>
            <person name="Labutti K."/>
            <person name="Pangilinan J."/>
            <person name="Lipzen A."/>
            <person name="Riley R."/>
            <person name="Andreopoulos W."/>
            <person name="He G."/>
            <person name="Johnson J."/>
            <person name="Barry K.W."/>
            <person name="Grigoriev I.V."/>
            <person name="Nagy L."/>
            <person name="Hibbett D."/>
            <person name="Henrissat B."/>
            <person name="Matheny P.B."/>
            <person name="Labbe J."/>
            <person name="Martin F."/>
        </authorList>
    </citation>
    <scope>NUCLEOTIDE SEQUENCE</scope>
    <source>
        <strain evidence="1">FP105234-sp</strain>
    </source>
</reference>
<reference evidence="1" key="2">
    <citation type="journal article" date="2022" name="New Phytol.">
        <title>Evolutionary transition to the ectomycorrhizal habit in the genomes of a hyperdiverse lineage of mushroom-forming fungi.</title>
        <authorList>
            <person name="Looney B."/>
            <person name="Miyauchi S."/>
            <person name="Morin E."/>
            <person name="Drula E."/>
            <person name="Courty P.E."/>
            <person name="Kohler A."/>
            <person name="Kuo A."/>
            <person name="LaButti K."/>
            <person name="Pangilinan J."/>
            <person name="Lipzen A."/>
            <person name="Riley R."/>
            <person name="Andreopoulos W."/>
            <person name="He G."/>
            <person name="Johnson J."/>
            <person name="Nolan M."/>
            <person name="Tritt A."/>
            <person name="Barry K.W."/>
            <person name="Grigoriev I.V."/>
            <person name="Nagy L.G."/>
            <person name="Hibbett D."/>
            <person name="Henrissat B."/>
            <person name="Matheny P.B."/>
            <person name="Labbe J."/>
            <person name="Martin F.M."/>
        </authorList>
    </citation>
    <scope>NUCLEOTIDE SEQUENCE</scope>
    <source>
        <strain evidence="1">FP105234-sp</strain>
    </source>
</reference>
<name>A0ACB8S2N7_9AGAM</name>
<organism evidence="1 2">
    <name type="scientific">Auriscalpium vulgare</name>
    <dbReference type="NCBI Taxonomy" id="40419"/>
    <lineage>
        <taxon>Eukaryota</taxon>
        <taxon>Fungi</taxon>
        <taxon>Dikarya</taxon>
        <taxon>Basidiomycota</taxon>
        <taxon>Agaricomycotina</taxon>
        <taxon>Agaricomycetes</taxon>
        <taxon>Russulales</taxon>
        <taxon>Auriscalpiaceae</taxon>
        <taxon>Auriscalpium</taxon>
    </lineage>
</organism>
<dbReference type="Proteomes" id="UP000814033">
    <property type="component" value="Unassembled WGS sequence"/>
</dbReference>
<protein>
    <submittedName>
        <fullName evidence="1">Uncharacterized protein</fullName>
    </submittedName>
</protein>
<evidence type="ECO:0000313" key="1">
    <source>
        <dbReference type="EMBL" id="KAI0050749.1"/>
    </source>
</evidence>
<evidence type="ECO:0000313" key="2">
    <source>
        <dbReference type="Proteomes" id="UP000814033"/>
    </source>
</evidence>
<proteinExistence type="predicted"/>
<accession>A0ACB8S2N7</accession>
<gene>
    <name evidence="1" type="ORF">FA95DRAFT_518078</name>
</gene>
<comment type="caution">
    <text evidence="1">The sequence shown here is derived from an EMBL/GenBank/DDBJ whole genome shotgun (WGS) entry which is preliminary data.</text>
</comment>
<keyword evidence="2" id="KW-1185">Reference proteome</keyword>
<sequence>MCLPTVYVHKSVIATVAVNLSPRASIQSTLIQRSSERQPAPRRRVRDRRARGPDGCGKFNNGASRGTCARRAQAARGHHSTYSHHAADGSTCAHNKSKARQIDSLGARGCRCSGFRGRPITAPASSSPEALRIKNLEDWPARSHLRRCAPGREVGLRRFIHDVPPLLCRAAVSTNLFCRSRQCGGSCIHWA</sequence>
<dbReference type="EMBL" id="MU275858">
    <property type="protein sequence ID" value="KAI0050749.1"/>
    <property type="molecule type" value="Genomic_DNA"/>
</dbReference>